<dbReference type="InterPro" id="IPR035965">
    <property type="entry name" value="PAS-like_dom_sf"/>
</dbReference>
<keyword evidence="7 15" id="KW-0812">Transmembrane</keyword>
<feature type="transmembrane region" description="Helical" evidence="15">
    <location>
        <begin position="65"/>
        <end position="83"/>
    </location>
</feature>
<dbReference type="SMART" id="SM00387">
    <property type="entry name" value="HATPase_c"/>
    <property type="match status" value="1"/>
</dbReference>
<evidence type="ECO:0000256" key="5">
    <source>
        <dbReference type="ARBA" id="ARBA00022553"/>
    </source>
</evidence>
<dbReference type="Gene3D" id="3.30.450.20">
    <property type="entry name" value="PAS domain"/>
    <property type="match status" value="2"/>
</dbReference>
<keyword evidence="6" id="KW-0808">Transferase</keyword>
<dbReference type="Pfam" id="PF05231">
    <property type="entry name" value="MASE1"/>
    <property type="match status" value="1"/>
</dbReference>
<evidence type="ECO:0000256" key="12">
    <source>
        <dbReference type="ARBA" id="ARBA00023012"/>
    </source>
</evidence>
<dbReference type="SUPFAM" id="SSF55785">
    <property type="entry name" value="PYP-like sensor domain (PAS domain)"/>
    <property type="match status" value="2"/>
</dbReference>
<dbReference type="RefSeq" id="WP_224125328.1">
    <property type="nucleotide sequence ID" value="NZ_JAIQZJ010000021.1"/>
</dbReference>
<dbReference type="PANTHER" id="PTHR42878">
    <property type="entry name" value="TWO-COMPONENT HISTIDINE KINASE"/>
    <property type="match status" value="1"/>
</dbReference>
<proteinExistence type="predicted"/>
<keyword evidence="13 15" id="KW-0472">Membrane</keyword>
<dbReference type="InterPro" id="IPR036097">
    <property type="entry name" value="HisK_dim/P_sf"/>
</dbReference>
<dbReference type="SUPFAM" id="SSF55874">
    <property type="entry name" value="ATPase domain of HSP90 chaperone/DNA topoisomerase II/histidine kinase"/>
    <property type="match status" value="1"/>
</dbReference>
<dbReference type="CDD" id="cd00075">
    <property type="entry name" value="HATPase"/>
    <property type="match status" value="1"/>
</dbReference>
<evidence type="ECO:0000313" key="19">
    <source>
        <dbReference type="Proteomes" id="UP000780875"/>
    </source>
</evidence>
<keyword evidence="12" id="KW-0902">Two-component regulatory system</keyword>
<evidence type="ECO:0000256" key="10">
    <source>
        <dbReference type="ARBA" id="ARBA00022840"/>
    </source>
</evidence>
<dbReference type="InterPro" id="IPR036890">
    <property type="entry name" value="HATPase_C_sf"/>
</dbReference>
<dbReference type="InterPro" id="IPR050351">
    <property type="entry name" value="BphY/WalK/GraS-like"/>
</dbReference>
<evidence type="ECO:0000259" key="17">
    <source>
        <dbReference type="PROSITE" id="PS50112"/>
    </source>
</evidence>
<dbReference type="Gene3D" id="3.30.565.10">
    <property type="entry name" value="Histidine kinase-like ATPase, C-terminal domain"/>
    <property type="match status" value="1"/>
</dbReference>
<evidence type="ECO:0000256" key="8">
    <source>
        <dbReference type="ARBA" id="ARBA00022741"/>
    </source>
</evidence>
<dbReference type="CDD" id="cd00082">
    <property type="entry name" value="HisKA"/>
    <property type="match status" value="1"/>
</dbReference>
<feature type="transmembrane region" description="Helical" evidence="15">
    <location>
        <begin position="12"/>
        <end position="36"/>
    </location>
</feature>
<dbReference type="SMART" id="SM00388">
    <property type="entry name" value="HisKA"/>
    <property type="match status" value="1"/>
</dbReference>
<dbReference type="SMART" id="SM00091">
    <property type="entry name" value="PAS"/>
    <property type="match status" value="2"/>
</dbReference>
<dbReference type="InterPro" id="IPR003661">
    <property type="entry name" value="HisK_dim/P_dom"/>
</dbReference>
<dbReference type="CDD" id="cd00130">
    <property type="entry name" value="PAS"/>
    <property type="match status" value="2"/>
</dbReference>
<keyword evidence="5" id="KW-0597">Phosphoprotein</keyword>
<reference evidence="18 19" key="1">
    <citation type="submission" date="2021-09" db="EMBL/GenBank/DDBJ databases">
        <title>Whole genome sequence of Nocardioides sp. GBK3QG-3.</title>
        <authorList>
            <person name="Tuo L."/>
        </authorList>
    </citation>
    <scope>NUCLEOTIDE SEQUENCE [LARGE SCALE GENOMIC DNA]</scope>
    <source>
        <strain evidence="18 19">GBK3QG-3</strain>
    </source>
</reference>
<evidence type="ECO:0000259" key="16">
    <source>
        <dbReference type="PROSITE" id="PS50109"/>
    </source>
</evidence>
<feature type="transmembrane region" description="Helical" evidence="15">
    <location>
        <begin position="127"/>
        <end position="148"/>
    </location>
</feature>
<dbReference type="InterPro" id="IPR007895">
    <property type="entry name" value="MASE1"/>
</dbReference>
<accession>A0ABS7UKA6</accession>
<keyword evidence="9" id="KW-0418">Kinase</keyword>
<name>A0ABS7UKA6_9ACTN</name>
<gene>
    <name evidence="18" type="ORF">K8U61_22885</name>
</gene>
<dbReference type="NCBIfam" id="TIGR00229">
    <property type="entry name" value="sensory_box"/>
    <property type="match status" value="2"/>
</dbReference>
<comment type="catalytic activity">
    <reaction evidence="1">
        <text>ATP + protein L-histidine = ADP + protein N-phospho-L-histidine.</text>
        <dbReference type="EC" id="2.7.13.3"/>
    </reaction>
</comment>
<dbReference type="InterPro" id="IPR013767">
    <property type="entry name" value="PAS_fold"/>
</dbReference>
<organism evidence="18 19">
    <name type="scientific">Nocardioides mangrovi</name>
    <dbReference type="NCBI Taxonomy" id="2874580"/>
    <lineage>
        <taxon>Bacteria</taxon>
        <taxon>Bacillati</taxon>
        <taxon>Actinomycetota</taxon>
        <taxon>Actinomycetes</taxon>
        <taxon>Propionibacteriales</taxon>
        <taxon>Nocardioidaceae</taxon>
        <taxon>Nocardioides</taxon>
    </lineage>
</organism>
<dbReference type="Gene3D" id="1.10.287.130">
    <property type="match status" value="1"/>
</dbReference>
<feature type="transmembrane region" description="Helical" evidence="15">
    <location>
        <begin position="42"/>
        <end position="58"/>
    </location>
</feature>
<feature type="transmembrane region" description="Helical" evidence="15">
    <location>
        <begin position="229"/>
        <end position="250"/>
    </location>
</feature>
<feature type="transmembrane region" description="Helical" evidence="15">
    <location>
        <begin position="270"/>
        <end position="290"/>
    </location>
</feature>
<evidence type="ECO:0000256" key="15">
    <source>
        <dbReference type="SAM" id="Phobius"/>
    </source>
</evidence>
<dbReference type="EMBL" id="JAIQZJ010000021">
    <property type="protein sequence ID" value="MBZ5741027.1"/>
    <property type="molecule type" value="Genomic_DNA"/>
</dbReference>
<sequence length="811" mass="85313">MSVPGPSRPQPLLGWYGAASLLALIFAAGLGAVVLAPQTGPVAAWYPAAGVSVALLALSPRSRWLALAVSVTVVTAAASILGGRDPEVTLVYATGNACEALFAAWVLRHGADEVPRLRGTEDMVRILVAGLAGAASITVFATVGAATLTSTDPWAIARTFFTSHLAATLIVVPAALSLAATRERPRRIAETTVQALALVTATAVVFWPGHGLSLEFAPLPFLVWAALRLDLRVVTLELVAVSAAVTLFSLHGGGPFGYDFERGAVGADSAASLVQLYLLTSAFLTVPLAITVEQRRSLIGELLDSEQMTEATLDTTAALILVTDLAGTVVRVNQAVTALTGYAEDELLGRHIEDMPFAPPGSSGYPAGLPEEPDGQVGRETGAVTRGGDRIKILWNTSYVRDERGRPTYVVITGTDLTAERAAAGLNQHLLQAAITTALIGIDPQGRITLFNAGAERLLGYDQQDMVGVPFVQVIESAQLVERTGSADPVDAFAALVGTIGAEGTTSQRDWTWTGEDGRRLTVSMTLGIAGDALSSRVGYLCVGRDVTEARASQELLVAALEKERVAVERLRKVDSAKNEFVSTVSHELRTPVASIVGYTEMLQDGTVGEPTSMQGRLLASIERSGKRLIALCDDLLTLGGLDSGSAEIDRDVVDLSELVDAAADAMRPLLAGRDLDVDFGATGPVEVLGDRAQLDRVLINLLSNAVKFTEDGGRIECRTEVRDSEAVLVVSDTGIGIPVEEQSELFERFYRSSTAQDRAIQGTGLGLSIVAATVAAHGGRIDVRSAHLEGTTITVRLPRARVSATPGSPR</sequence>
<feature type="domain" description="PAS" evidence="17">
    <location>
        <begin position="305"/>
        <end position="350"/>
    </location>
</feature>
<dbReference type="Pfam" id="PF00989">
    <property type="entry name" value="PAS"/>
    <property type="match status" value="2"/>
</dbReference>
<dbReference type="PRINTS" id="PR00344">
    <property type="entry name" value="BCTRLSENSOR"/>
</dbReference>
<evidence type="ECO:0000256" key="3">
    <source>
        <dbReference type="ARBA" id="ARBA00012438"/>
    </source>
</evidence>
<dbReference type="InterPro" id="IPR004358">
    <property type="entry name" value="Sig_transdc_His_kin-like_C"/>
</dbReference>
<evidence type="ECO:0000256" key="6">
    <source>
        <dbReference type="ARBA" id="ARBA00022679"/>
    </source>
</evidence>
<evidence type="ECO:0000256" key="1">
    <source>
        <dbReference type="ARBA" id="ARBA00000085"/>
    </source>
</evidence>
<feature type="domain" description="PAS" evidence="17">
    <location>
        <begin position="429"/>
        <end position="468"/>
    </location>
</feature>
<dbReference type="PROSITE" id="PS50109">
    <property type="entry name" value="HIS_KIN"/>
    <property type="match status" value="1"/>
</dbReference>
<keyword evidence="10" id="KW-0067">ATP-binding</keyword>
<comment type="caution">
    <text evidence="18">The sequence shown here is derived from an EMBL/GenBank/DDBJ whole genome shotgun (WGS) entry which is preliminary data.</text>
</comment>
<keyword evidence="19" id="KW-1185">Reference proteome</keyword>
<evidence type="ECO:0000313" key="18">
    <source>
        <dbReference type="EMBL" id="MBZ5741027.1"/>
    </source>
</evidence>
<dbReference type="InterPro" id="IPR000014">
    <property type="entry name" value="PAS"/>
</dbReference>
<dbReference type="Pfam" id="PF00512">
    <property type="entry name" value="HisKA"/>
    <property type="match status" value="1"/>
</dbReference>
<protein>
    <recommendedName>
        <fullName evidence="14">Sensor-like histidine kinase SenX3</fullName>
        <ecNumber evidence="3">2.7.13.3</ecNumber>
    </recommendedName>
</protein>
<dbReference type="InterPro" id="IPR003594">
    <property type="entry name" value="HATPase_dom"/>
</dbReference>
<keyword evidence="11 15" id="KW-1133">Transmembrane helix</keyword>
<dbReference type="SUPFAM" id="SSF47384">
    <property type="entry name" value="Homodimeric domain of signal transducing histidine kinase"/>
    <property type="match status" value="1"/>
</dbReference>
<evidence type="ECO:0000256" key="2">
    <source>
        <dbReference type="ARBA" id="ARBA00004651"/>
    </source>
</evidence>
<dbReference type="Pfam" id="PF02518">
    <property type="entry name" value="HATPase_c"/>
    <property type="match status" value="1"/>
</dbReference>
<keyword evidence="4" id="KW-1003">Cell membrane</keyword>
<evidence type="ECO:0000256" key="13">
    <source>
        <dbReference type="ARBA" id="ARBA00023136"/>
    </source>
</evidence>
<feature type="transmembrane region" description="Helical" evidence="15">
    <location>
        <begin position="160"/>
        <end position="180"/>
    </location>
</feature>
<dbReference type="EC" id="2.7.13.3" evidence="3"/>
<evidence type="ECO:0000256" key="11">
    <source>
        <dbReference type="ARBA" id="ARBA00022989"/>
    </source>
</evidence>
<dbReference type="PANTHER" id="PTHR42878:SF7">
    <property type="entry name" value="SENSOR HISTIDINE KINASE GLRK"/>
    <property type="match status" value="1"/>
</dbReference>
<comment type="subcellular location">
    <subcellularLocation>
        <location evidence="2">Cell membrane</location>
        <topology evidence="2">Multi-pass membrane protein</topology>
    </subcellularLocation>
</comment>
<feature type="transmembrane region" description="Helical" evidence="15">
    <location>
        <begin position="192"/>
        <end position="209"/>
    </location>
</feature>
<feature type="domain" description="Histidine kinase" evidence="16">
    <location>
        <begin position="584"/>
        <end position="802"/>
    </location>
</feature>
<evidence type="ECO:0000256" key="9">
    <source>
        <dbReference type="ARBA" id="ARBA00022777"/>
    </source>
</evidence>
<keyword evidence="8" id="KW-0547">Nucleotide-binding</keyword>
<dbReference type="InterPro" id="IPR005467">
    <property type="entry name" value="His_kinase_dom"/>
</dbReference>
<dbReference type="Proteomes" id="UP000780875">
    <property type="component" value="Unassembled WGS sequence"/>
</dbReference>
<evidence type="ECO:0000256" key="14">
    <source>
        <dbReference type="ARBA" id="ARBA00039401"/>
    </source>
</evidence>
<dbReference type="PROSITE" id="PS50112">
    <property type="entry name" value="PAS"/>
    <property type="match status" value="2"/>
</dbReference>
<evidence type="ECO:0000256" key="7">
    <source>
        <dbReference type="ARBA" id="ARBA00022692"/>
    </source>
</evidence>
<evidence type="ECO:0000256" key="4">
    <source>
        <dbReference type="ARBA" id="ARBA00022475"/>
    </source>
</evidence>